<dbReference type="Proteomes" id="UP000054843">
    <property type="component" value="Unassembled WGS sequence"/>
</dbReference>
<protein>
    <submittedName>
        <fullName evidence="1">Uncharacterized protein</fullName>
    </submittedName>
</protein>
<accession>A0A0V1MJ37</accession>
<gene>
    <name evidence="1" type="ORF">T10_3779</name>
</gene>
<reference evidence="1 2" key="1">
    <citation type="submission" date="2015-01" db="EMBL/GenBank/DDBJ databases">
        <title>Evolution of Trichinella species and genotypes.</title>
        <authorList>
            <person name="Korhonen P.K."/>
            <person name="Edoardo P."/>
            <person name="Giuseppe L.R."/>
            <person name="Gasser R.B."/>
        </authorList>
    </citation>
    <scope>NUCLEOTIDE SEQUENCE [LARGE SCALE GENOMIC DNA]</scope>
    <source>
        <strain evidence="1">ISS1980</strain>
    </source>
</reference>
<keyword evidence="2" id="KW-1185">Reference proteome</keyword>
<evidence type="ECO:0000313" key="1">
    <source>
        <dbReference type="EMBL" id="KRZ71883.1"/>
    </source>
</evidence>
<organism evidence="1 2">
    <name type="scientific">Trichinella papuae</name>
    <dbReference type="NCBI Taxonomy" id="268474"/>
    <lineage>
        <taxon>Eukaryota</taxon>
        <taxon>Metazoa</taxon>
        <taxon>Ecdysozoa</taxon>
        <taxon>Nematoda</taxon>
        <taxon>Enoplea</taxon>
        <taxon>Dorylaimia</taxon>
        <taxon>Trichinellida</taxon>
        <taxon>Trichinellidae</taxon>
        <taxon>Trichinella</taxon>
    </lineage>
</organism>
<comment type="caution">
    <text evidence="1">The sequence shown here is derived from an EMBL/GenBank/DDBJ whole genome shotgun (WGS) entry which is preliminary data.</text>
</comment>
<name>A0A0V1MJ37_9BILA</name>
<evidence type="ECO:0000313" key="2">
    <source>
        <dbReference type="Proteomes" id="UP000054843"/>
    </source>
</evidence>
<dbReference type="AlphaFoldDB" id="A0A0V1MJ37"/>
<dbReference type="EMBL" id="JYDO01000088">
    <property type="protein sequence ID" value="KRZ71883.1"/>
    <property type="molecule type" value="Genomic_DNA"/>
</dbReference>
<proteinExistence type="predicted"/>
<sequence>MDECLRRNCSKVDTTHQCTVNSLRINSVFHCKALNIIPRFAKTGNSKLQIFFYNMAFFCKLKLLESDDAFNTL</sequence>